<evidence type="ECO:0000259" key="1">
    <source>
        <dbReference type="PROSITE" id="PS50020"/>
    </source>
</evidence>
<evidence type="ECO:0000313" key="3">
    <source>
        <dbReference type="Proteomes" id="UP000243217"/>
    </source>
</evidence>
<feature type="domain" description="WW" evidence="1">
    <location>
        <begin position="55"/>
        <end position="86"/>
    </location>
</feature>
<proteinExistence type="predicted"/>
<sequence>MDAEETQELLELIDIRIRPPVGGQPCNVIRVDDANHVTLGISQMTLSINHEECCLPPGWSARYSPEHQRVCFYHESGRMQWTHPSTS</sequence>
<gene>
    <name evidence="2" type="ORF">THRCLA_21523</name>
</gene>
<protein>
    <recommendedName>
        <fullName evidence="1">WW domain-containing protein</fullName>
    </recommendedName>
</protein>
<dbReference type="PROSITE" id="PS50020">
    <property type="entry name" value="WW_DOMAIN_2"/>
    <property type="match status" value="1"/>
</dbReference>
<dbReference type="Proteomes" id="UP000243217">
    <property type="component" value="Unassembled WGS sequence"/>
</dbReference>
<dbReference type="OrthoDB" id="74218at2759"/>
<dbReference type="Gene3D" id="2.20.70.10">
    <property type="match status" value="1"/>
</dbReference>
<keyword evidence="3" id="KW-1185">Reference proteome</keyword>
<dbReference type="SMART" id="SM00456">
    <property type="entry name" value="WW"/>
    <property type="match status" value="1"/>
</dbReference>
<dbReference type="EMBL" id="JNBS01001285">
    <property type="protein sequence ID" value="OQS02036.1"/>
    <property type="molecule type" value="Genomic_DNA"/>
</dbReference>
<dbReference type="AlphaFoldDB" id="A0A1V9ZVI3"/>
<comment type="caution">
    <text evidence="2">The sequence shown here is derived from an EMBL/GenBank/DDBJ whole genome shotgun (WGS) entry which is preliminary data.</text>
</comment>
<evidence type="ECO:0000313" key="2">
    <source>
        <dbReference type="EMBL" id="OQS02036.1"/>
    </source>
</evidence>
<name>A0A1V9ZVI3_9STRA</name>
<organism evidence="2 3">
    <name type="scientific">Thraustotheca clavata</name>
    <dbReference type="NCBI Taxonomy" id="74557"/>
    <lineage>
        <taxon>Eukaryota</taxon>
        <taxon>Sar</taxon>
        <taxon>Stramenopiles</taxon>
        <taxon>Oomycota</taxon>
        <taxon>Saprolegniomycetes</taxon>
        <taxon>Saprolegniales</taxon>
        <taxon>Achlyaceae</taxon>
        <taxon>Thraustotheca</taxon>
    </lineage>
</organism>
<accession>A0A1V9ZVI3</accession>
<dbReference type="InterPro" id="IPR036020">
    <property type="entry name" value="WW_dom_sf"/>
</dbReference>
<dbReference type="InterPro" id="IPR001202">
    <property type="entry name" value="WW_dom"/>
</dbReference>
<dbReference type="SUPFAM" id="SSF51045">
    <property type="entry name" value="WW domain"/>
    <property type="match status" value="1"/>
</dbReference>
<reference evidence="2 3" key="1">
    <citation type="journal article" date="2014" name="Genome Biol. Evol.">
        <title>The secreted proteins of Achlya hypogyna and Thraustotheca clavata identify the ancestral oomycete secretome and reveal gene acquisitions by horizontal gene transfer.</title>
        <authorList>
            <person name="Misner I."/>
            <person name="Blouin N."/>
            <person name="Leonard G."/>
            <person name="Richards T.A."/>
            <person name="Lane C.E."/>
        </authorList>
    </citation>
    <scope>NUCLEOTIDE SEQUENCE [LARGE SCALE GENOMIC DNA]</scope>
    <source>
        <strain evidence="2 3">ATCC 34112</strain>
    </source>
</reference>